<keyword evidence="3" id="KW-1185">Reference proteome</keyword>
<reference evidence="2 3" key="2">
    <citation type="submission" date="2018-11" db="EMBL/GenBank/DDBJ databases">
        <authorList>
            <consortium name="Pathogen Informatics"/>
        </authorList>
    </citation>
    <scope>NUCLEOTIDE SEQUENCE [LARGE SCALE GENOMIC DNA]</scope>
    <source>
        <strain evidence="2 3">MHpl1</strain>
    </source>
</reference>
<accession>A0A0N4W855</accession>
<name>A0A0N4W855_HAEPC</name>
<evidence type="ECO:0000313" key="4">
    <source>
        <dbReference type="WBParaSite" id="HPLM_0000636401-mRNA-1"/>
    </source>
</evidence>
<dbReference type="Proteomes" id="UP000268014">
    <property type="component" value="Unassembled WGS sequence"/>
</dbReference>
<proteinExistence type="predicted"/>
<reference evidence="4" key="1">
    <citation type="submission" date="2017-02" db="UniProtKB">
        <authorList>
            <consortium name="WormBaseParasite"/>
        </authorList>
    </citation>
    <scope>IDENTIFICATION</scope>
</reference>
<keyword evidence="1" id="KW-0812">Transmembrane</keyword>
<feature type="transmembrane region" description="Helical" evidence="1">
    <location>
        <begin position="13"/>
        <end position="34"/>
    </location>
</feature>
<evidence type="ECO:0000313" key="3">
    <source>
        <dbReference type="Proteomes" id="UP000268014"/>
    </source>
</evidence>
<evidence type="ECO:0000313" key="2">
    <source>
        <dbReference type="EMBL" id="VDO28720.1"/>
    </source>
</evidence>
<protein>
    <submittedName>
        <fullName evidence="4">Secreted peptide</fullName>
    </submittedName>
</protein>
<dbReference type="WBParaSite" id="HPLM_0000636401-mRNA-1">
    <property type="protein sequence ID" value="HPLM_0000636401-mRNA-1"/>
    <property type="gene ID" value="HPLM_0000636401"/>
</dbReference>
<evidence type="ECO:0000256" key="1">
    <source>
        <dbReference type="SAM" id="Phobius"/>
    </source>
</evidence>
<gene>
    <name evidence="2" type="ORF">HPLM_LOCUS6356</name>
</gene>
<keyword evidence="1" id="KW-0472">Membrane</keyword>
<organism evidence="4">
    <name type="scientific">Haemonchus placei</name>
    <name type="common">Barber's pole worm</name>
    <dbReference type="NCBI Taxonomy" id="6290"/>
    <lineage>
        <taxon>Eukaryota</taxon>
        <taxon>Metazoa</taxon>
        <taxon>Ecdysozoa</taxon>
        <taxon>Nematoda</taxon>
        <taxon>Chromadorea</taxon>
        <taxon>Rhabditida</taxon>
        <taxon>Rhabditina</taxon>
        <taxon>Rhabditomorpha</taxon>
        <taxon>Strongyloidea</taxon>
        <taxon>Trichostrongylidae</taxon>
        <taxon>Haemonchus</taxon>
    </lineage>
</organism>
<dbReference type="AlphaFoldDB" id="A0A0N4W855"/>
<keyword evidence="1" id="KW-1133">Transmembrane helix</keyword>
<sequence length="83" mass="8281">MAARSSTVVAVEIVVVVVVVVVIVLVAVVVVAVVGRTVAAAVAEVVPNVAILQTVAAARLPLVVDSTVELSAADSTGTVRTHL</sequence>
<dbReference type="EMBL" id="UZAF01016481">
    <property type="protein sequence ID" value="VDO28720.1"/>
    <property type="molecule type" value="Genomic_DNA"/>
</dbReference>